<name>A0A4R0XM99_9BURK</name>
<keyword evidence="2" id="KW-0732">Signal</keyword>
<sequence length="228" mass="25373">MNHTKRLLCVAFALWLMAAASAAEIEWAGTGWQVRSGAGKPCASDRWNGRGAWVDAEGQLHLRLSRMPDGHFACVEVESVKRFGFGRYAFGIRGPIGDADPDVVFGVFMYPPADVGPDGTNEIDIEIARWGDATAPQINYTVWSRSQPGSRHTVLRAPDDIAQSTFAFTWQPGVVSWESPLQYGREVVVRGDVADRPQKLIINLWLYRRPEPRSGREVEFFIKSLGPL</sequence>
<evidence type="ECO:0000313" key="5">
    <source>
        <dbReference type="Proteomes" id="UP000294200"/>
    </source>
</evidence>
<feature type="chain" id="PRO_5020304355" description="GH16 domain-containing protein" evidence="2">
    <location>
        <begin position="23"/>
        <end position="228"/>
    </location>
</feature>
<evidence type="ECO:0000256" key="2">
    <source>
        <dbReference type="SAM" id="SignalP"/>
    </source>
</evidence>
<dbReference type="AlphaFoldDB" id="A0A4R0XM99"/>
<evidence type="ECO:0000313" key="4">
    <source>
        <dbReference type="EMBL" id="TCG09280.1"/>
    </source>
</evidence>
<dbReference type="Gene3D" id="2.60.120.200">
    <property type="match status" value="1"/>
</dbReference>
<reference evidence="4 5" key="1">
    <citation type="submission" date="2017-02" db="EMBL/GenBank/DDBJ databases">
        <title>Paraburkholderia sophoroidis sp. nov. and Paraburkholderia steynii sp. nov. rhizobial symbionts of the fynbos legume Hypocalyptus sophoroides.</title>
        <authorList>
            <person name="Steenkamp E.T."/>
            <person name="Beukes C.W."/>
            <person name="Van Zyl E."/>
            <person name="Avontuur J."/>
            <person name="Chan W.Y."/>
            <person name="Hassen A."/>
            <person name="Palmer M."/>
            <person name="Mthombeni L."/>
            <person name="Phalane F."/>
            <person name="Sereme K."/>
            <person name="Venter S.N."/>
        </authorList>
    </citation>
    <scope>NUCLEOTIDE SEQUENCE [LARGE SCALE GENOMIC DNA]</scope>
    <source>
        <strain evidence="4 5">HC1.1ba</strain>
    </source>
</reference>
<dbReference type="InterPro" id="IPR000757">
    <property type="entry name" value="Beta-glucanase-like"/>
</dbReference>
<dbReference type="SUPFAM" id="SSF49899">
    <property type="entry name" value="Concanavalin A-like lectins/glucanases"/>
    <property type="match status" value="1"/>
</dbReference>
<protein>
    <recommendedName>
        <fullName evidence="3">GH16 domain-containing protein</fullName>
    </recommendedName>
</protein>
<comment type="caution">
    <text evidence="4">The sequence shown here is derived from an EMBL/GenBank/DDBJ whole genome shotgun (WGS) entry which is preliminary data.</text>
</comment>
<comment type="similarity">
    <text evidence="1">Belongs to the glycosyl hydrolase 16 family.</text>
</comment>
<keyword evidence="5" id="KW-1185">Reference proteome</keyword>
<proteinExistence type="inferred from homology"/>
<dbReference type="Proteomes" id="UP000294200">
    <property type="component" value="Unassembled WGS sequence"/>
</dbReference>
<feature type="signal peptide" evidence="2">
    <location>
        <begin position="1"/>
        <end position="22"/>
    </location>
</feature>
<dbReference type="PROSITE" id="PS51762">
    <property type="entry name" value="GH16_2"/>
    <property type="match status" value="1"/>
</dbReference>
<accession>A0A4R0XM99</accession>
<dbReference type="GO" id="GO:0005975">
    <property type="term" value="P:carbohydrate metabolic process"/>
    <property type="evidence" value="ECO:0007669"/>
    <property type="project" value="InterPro"/>
</dbReference>
<dbReference type="InterPro" id="IPR013320">
    <property type="entry name" value="ConA-like_dom_sf"/>
</dbReference>
<organism evidence="4 5">
    <name type="scientific">Paraburkholderia steynii</name>
    <dbReference type="NCBI Taxonomy" id="1245441"/>
    <lineage>
        <taxon>Bacteria</taxon>
        <taxon>Pseudomonadati</taxon>
        <taxon>Pseudomonadota</taxon>
        <taxon>Betaproteobacteria</taxon>
        <taxon>Burkholderiales</taxon>
        <taxon>Burkholderiaceae</taxon>
        <taxon>Paraburkholderia</taxon>
    </lineage>
</organism>
<evidence type="ECO:0000259" key="3">
    <source>
        <dbReference type="PROSITE" id="PS51762"/>
    </source>
</evidence>
<gene>
    <name evidence="4" type="ORF">BZM27_06475</name>
</gene>
<dbReference type="GO" id="GO:0004553">
    <property type="term" value="F:hydrolase activity, hydrolyzing O-glycosyl compounds"/>
    <property type="evidence" value="ECO:0007669"/>
    <property type="project" value="InterPro"/>
</dbReference>
<evidence type="ECO:0000256" key="1">
    <source>
        <dbReference type="ARBA" id="ARBA00006865"/>
    </source>
</evidence>
<dbReference type="CDD" id="cd00413">
    <property type="entry name" value="Glyco_hydrolase_16"/>
    <property type="match status" value="1"/>
</dbReference>
<feature type="domain" description="GH16" evidence="3">
    <location>
        <begin position="25"/>
        <end position="228"/>
    </location>
</feature>
<dbReference type="EMBL" id="MWML01000014">
    <property type="protein sequence ID" value="TCG09280.1"/>
    <property type="molecule type" value="Genomic_DNA"/>
</dbReference>